<sequence>MSGADFPPPPRHFAISPSLLLRPTVVAVSPSSHFAISPSSDAHRLPPTPTAAATPSPSYVPLRRLSSDAHRQRLTFTTLRSPFQLGGAMAVFLFAAMVYFLDGESILEETLSHFTSLSPRKRKKVLRLCLLEFLFQY</sequence>
<evidence type="ECO:0000313" key="3">
    <source>
        <dbReference type="Proteomes" id="UP001157006"/>
    </source>
</evidence>
<protein>
    <submittedName>
        <fullName evidence="2">Uncharacterized protein</fullName>
    </submittedName>
</protein>
<keyword evidence="3" id="KW-1185">Reference proteome</keyword>
<dbReference type="AlphaFoldDB" id="A0AAV1A5Z3"/>
<organism evidence="2 3">
    <name type="scientific">Vicia faba</name>
    <name type="common">Broad bean</name>
    <name type="synonym">Faba vulgaris</name>
    <dbReference type="NCBI Taxonomy" id="3906"/>
    <lineage>
        <taxon>Eukaryota</taxon>
        <taxon>Viridiplantae</taxon>
        <taxon>Streptophyta</taxon>
        <taxon>Embryophyta</taxon>
        <taxon>Tracheophyta</taxon>
        <taxon>Spermatophyta</taxon>
        <taxon>Magnoliopsida</taxon>
        <taxon>eudicotyledons</taxon>
        <taxon>Gunneridae</taxon>
        <taxon>Pentapetalae</taxon>
        <taxon>rosids</taxon>
        <taxon>fabids</taxon>
        <taxon>Fabales</taxon>
        <taxon>Fabaceae</taxon>
        <taxon>Papilionoideae</taxon>
        <taxon>50 kb inversion clade</taxon>
        <taxon>NPAAA clade</taxon>
        <taxon>Hologalegina</taxon>
        <taxon>IRL clade</taxon>
        <taxon>Fabeae</taxon>
        <taxon>Vicia</taxon>
    </lineage>
</organism>
<reference evidence="2 3" key="1">
    <citation type="submission" date="2023-01" db="EMBL/GenBank/DDBJ databases">
        <authorList>
            <person name="Kreplak J."/>
        </authorList>
    </citation>
    <scope>NUCLEOTIDE SEQUENCE [LARGE SCALE GENOMIC DNA]</scope>
</reference>
<feature type="region of interest" description="Disordered" evidence="1">
    <location>
        <begin position="36"/>
        <end position="58"/>
    </location>
</feature>
<name>A0AAV1A5Z3_VICFA</name>
<evidence type="ECO:0000313" key="2">
    <source>
        <dbReference type="EMBL" id="CAI8606100.1"/>
    </source>
</evidence>
<proteinExistence type="predicted"/>
<dbReference type="EMBL" id="OX451738">
    <property type="protein sequence ID" value="CAI8606100.1"/>
    <property type="molecule type" value="Genomic_DNA"/>
</dbReference>
<evidence type="ECO:0000256" key="1">
    <source>
        <dbReference type="SAM" id="MobiDB-lite"/>
    </source>
</evidence>
<gene>
    <name evidence="2" type="ORF">VFH_III213760</name>
</gene>
<accession>A0AAV1A5Z3</accession>
<dbReference type="Proteomes" id="UP001157006">
    <property type="component" value="Chromosome 3"/>
</dbReference>